<dbReference type="GO" id="GO:0051604">
    <property type="term" value="P:protein maturation"/>
    <property type="evidence" value="ECO:0007669"/>
    <property type="project" value="TreeGrafter"/>
</dbReference>
<keyword evidence="5" id="KW-0479">Metal-binding</keyword>
<dbReference type="PANTHER" id="PTHR42959:SF1">
    <property type="entry name" value="CARBAMOYLTRANSFERASE HYPF"/>
    <property type="match status" value="1"/>
</dbReference>
<evidence type="ECO:0000256" key="7">
    <source>
        <dbReference type="ARBA" id="ARBA00022833"/>
    </source>
</evidence>
<evidence type="ECO:0000259" key="13">
    <source>
        <dbReference type="PROSITE" id="PS51163"/>
    </source>
</evidence>
<evidence type="ECO:0000256" key="1">
    <source>
        <dbReference type="ARBA" id="ARBA00004711"/>
    </source>
</evidence>
<keyword evidence="4" id="KW-0436">Ligase</keyword>
<reference evidence="14 15" key="1">
    <citation type="submission" date="2015-09" db="EMBL/GenBank/DDBJ databases">
        <authorList>
            <consortium name="Pathogen Informatics"/>
        </authorList>
    </citation>
    <scope>NUCLEOTIDE SEQUENCE [LARGE SCALE GENOMIC DNA]</scope>
    <source>
        <strain evidence="14 15">2789STDY5834856</strain>
    </source>
</reference>
<dbReference type="SUPFAM" id="SSF55821">
    <property type="entry name" value="YrdC/RibB"/>
    <property type="match status" value="1"/>
</dbReference>
<dbReference type="InterPro" id="IPR006070">
    <property type="entry name" value="Sua5-like_dom"/>
</dbReference>
<dbReference type="GO" id="GO:0003725">
    <property type="term" value="F:double-stranded RNA binding"/>
    <property type="evidence" value="ECO:0007669"/>
    <property type="project" value="InterPro"/>
</dbReference>
<dbReference type="GO" id="GO:0016874">
    <property type="term" value="F:ligase activity"/>
    <property type="evidence" value="ECO:0007669"/>
    <property type="project" value="UniProtKB-UniRule"/>
</dbReference>
<comment type="similarity">
    <text evidence="2">Belongs to the acylphosphatase family.</text>
</comment>
<dbReference type="PROSITE" id="PS51163">
    <property type="entry name" value="YRDC"/>
    <property type="match status" value="1"/>
</dbReference>
<dbReference type="Pfam" id="PF17788">
    <property type="entry name" value="HypF_C"/>
    <property type="match status" value="1"/>
</dbReference>
<feature type="domain" description="Acylphosphatase-like" evidence="12">
    <location>
        <begin position="5"/>
        <end position="91"/>
    </location>
</feature>
<evidence type="ECO:0000256" key="8">
    <source>
        <dbReference type="ARBA" id="ARBA00047645"/>
    </source>
</evidence>
<dbReference type="InterPro" id="IPR036046">
    <property type="entry name" value="Acylphosphatase-like_dom_sf"/>
</dbReference>
<comment type="pathway">
    <text evidence="1">Protein modification; [NiFe] hydrogenase maturation.</text>
</comment>
<dbReference type="PROSITE" id="PS51160">
    <property type="entry name" value="ACYLPHOSPHATASE_3"/>
    <property type="match status" value="1"/>
</dbReference>
<dbReference type="Pfam" id="PF01300">
    <property type="entry name" value="Sua5_yciO_yrdC"/>
    <property type="match status" value="1"/>
</dbReference>
<sequence length="765" mass="87192">MNKLRKVILVQGIVQGVGFRPFVYKLAVDLNLKGWVNNTSLGVIVDIEGEEEQVLSFIEILKNNTPPLAKVLNITIHSKELIGYENFEIKFSKEEENISKLISPDISICDDCKEEIFDVKNRRYRYPFTNCTNCGPRFSIIKKLPYDRKTTTMEAFKMCPQCKKEYTNPLDRRFHAQPNACPECGPQLCLVDNKNQKIDTNDSIKEVISLIKKGKILAIKGIGGFHLVCDGRNYEAIKLLRDRKKRPYKPMAVMVKDLEVAKKYCYLSKREEEVILSNKRPIVILKRRMEIQLPDNLAPYNKTLGVMLPYTPLHYLLFDEGIEILVMTSANISGEPMIYKNEEAMERLNNIVDYFLMHNRDIYLPIDDSVTRVSLKDERTIRVARGYSPITVNMKGSGKILACGSHLKNTLAISKEDNIFISQYIGDMENAKTYNSFERNLNNFKQIYKIEPEIIAYDLHPDYWSNDLVNNFKGERVAVQHHHSHIASCIAENNINEKVIGVAYDGTGYGDDGNIWGGEFLICNLQEYKRVGHLNYFSLPGGESAIKEPWKIALSKLYKTYGEEIYDYLPEELNNKKTKLILTMIKNNINCPLTSSMGRLFDGIAALVGFNRRVTFEGEAAIFLENISDKTKVESYKYEINKINEKYIIDTDNIIKGIINDIKSNVGKEVIAIKFHNSIINCTVDMCKKIREESNINCVALSGGVFQNIILFEGIYNGLISEGFEVFTHKKIPCNDSGISFGQLMVAREAYKGDVNNVYSSTSGN</sequence>
<dbReference type="NCBIfam" id="TIGR00143">
    <property type="entry name" value="hypF"/>
    <property type="match status" value="1"/>
</dbReference>
<proteinExistence type="inferred from homology"/>
<organism evidence="14 15">
    <name type="scientific">Clostridium disporicum</name>
    <dbReference type="NCBI Taxonomy" id="84024"/>
    <lineage>
        <taxon>Bacteria</taxon>
        <taxon>Bacillati</taxon>
        <taxon>Bacillota</taxon>
        <taxon>Clostridia</taxon>
        <taxon>Eubacteriales</taxon>
        <taxon>Clostridiaceae</taxon>
        <taxon>Clostridium</taxon>
    </lineage>
</organism>
<dbReference type="InterPro" id="IPR055128">
    <property type="entry name" value="HypF_C_2"/>
</dbReference>
<evidence type="ECO:0000256" key="4">
    <source>
        <dbReference type="ARBA" id="ARBA00022598"/>
    </source>
</evidence>
<evidence type="ECO:0000256" key="10">
    <source>
        <dbReference type="PIRNR" id="PIRNR006256"/>
    </source>
</evidence>
<dbReference type="PROSITE" id="PS00150">
    <property type="entry name" value="ACYLPHOSPHATASE_1"/>
    <property type="match status" value="1"/>
</dbReference>
<dbReference type="InterPro" id="IPR011125">
    <property type="entry name" value="Znf_HypF"/>
</dbReference>
<dbReference type="PIRSF" id="PIRSF006256">
    <property type="entry name" value="CMPcnvr_hdrg_mat"/>
    <property type="match status" value="1"/>
</dbReference>
<dbReference type="Pfam" id="PF00708">
    <property type="entry name" value="Acylphosphatase"/>
    <property type="match status" value="1"/>
</dbReference>
<evidence type="ECO:0000256" key="3">
    <source>
        <dbReference type="ARBA" id="ARBA00008097"/>
    </source>
</evidence>
<dbReference type="Proteomes" id="UP000095594">
    <property type="component" value="Unassembled WGS sequence"/>
</dbReference>
<comment type="catalytic activity">
    <reaction evidence="9">
        <text>C-terminal L-cysteinyl-[HypE protein] + carbamoyl phosphate + ATP + H2O = C-terminal S-carboxamide-L-cysteinyl-[HypE protein] + AMP + phosphate + diphosphate + H(+)</text>
        <dbReference type="Rhea" id="RHEA:55636"/>
        <dbReference type="Rhea" id="RHEA-COMP:14247"/>
        <dbReference type="Rhea" id="RHEA-COMP:14392"/>
        <dbReference type="ChEBI" id="CHEBI:15377"/>
        <dbReference type="ChEBI" id="CHEBI:15378"/>
        <dbReference type="ChEBI" id="CHEBI:30616"/>
        <dbReference type="ChEBI" id="CHEBI:33019"/>
        <dbReference type="ChEBI" id="CHEBI:43474"/>
        <dbReference type="ChEBI" id="CHEBI:58228"/>
        <dbReference type="ChEBI" id="CHEBI:76913"/>
        <dbReference type="ChEBI" id="CHEBI:139126"/>
        <dbReference type="ChEBI" id="CHEBI:456215"/>
    </reaction>
</comment>
<evidence type="ECO:0000256" key="9">
    <source>
        <dbReference type="ARBA" id="ARBA00048220"/>
    </source>
</evidence>
<keyword evidence="6" id="KW-0863">Zinc-finger</keyword>
<dbReference type="Gene3D" id="3.30.420.40">
    <property type="match status" value="1"/>
</dbReference>
<dbReference type="Pfam" id="PF07503">
    <property type="entry name" value="zf-HYPF"/>
    <property type="match status" value="2"/>
</dbReference>
<protein>
    <recommendedName>
        <fullName evidence="10">Carbamoyltransferase</fullName>
        <ecNumber evidence="10">6.2.-.-</ecNumber>
    </recommendedName>
</protein>
<dbReference type="Gene3D" id="3.30.420.360">
    <property type="match status" value="1"/>
</dbReference>
<dbReference type="Gene3D" id="3.90.870.50">
    <property type="match status" value="1"/>
</dbReference>
<evidence type="ECO:0000259" key="12">
    <source>
        <dbReference type="PROSITE" id="PS51160"/>
    </source>
</evidence>
<dbReference type="RefSeq" id="WP_055262718.1">
    <property type="nucleotide sequence ID" value="NZ_CABIXQ010000001.1"/>
</dbReference>
<dbReference type="EC" id="6.2.-.-" evidence="10"/>
<dbReference type="Gene3D" id="3.30.110.120">
    <property type="match status" value="1"/>
</dbReference>
<gene>
    <name evidence="14" type="primary">hypF</name>
    <name evidence="14" type="ORF">ERS852471_00034</name>
</gene>
<evidence type="ECO:0000313" key="14">
    <source>
        <dbReference type="EMBL" id="CUN50591.1"/>
    </source>
</evidence>
<evidence type="ECO:0000256" key="6">
    <source>
        <dbReference type="ARBA" id="ARBA00022771"/>
    </source>
</evidence>
<name>A0A173XFM1_9CLOT</name>
<comment type="similarity">
    <text evidence="3 10">Belongs to the carbamoyltransferase HypF family.</text>
</comment>
<feature type="active site" evidence="11">
    <location>
        <position position="38"/>
    </location>
</feature>
<keyword evidence="11" id="KW-0378">Hydrolase</keyword>
<feature type="active site" evidence="11">
    <location>
        <position position="20"/>
    </location>
</feature>
<dbReference type="GO" id="GO:0008270">
    <property type="term" value="F:zinc ion binding"/>
    <property type="evidence" value="ECO:0007669"/>
    <property type="project" value="UniProtKB-KW"/>
</dbReference>
<evidence type="ECO:0000256" key="2">
    <source>
        <dbReference type="ARBA" id="ARBA00005614"/>
    </source>
</evidence>
<dbReference type="OrthoDB" id="9808093at2"/>
<dbReference type="GO" id="GO:0016743">
    <property type="term" value="F:carboxyl- or carbamoyltransferase activity"/>
    <property type="evidence" value="ECO:0007669"/>
    <property type="project" value="UniProtKB-UniRule"/>
</dbReference>
<dbReference type="InterPro" id="IPR017968">
    <property type="entry name" value="Acylphosphatase_CS"/>
</dbReference>
<dbReference type="SUPFAM" id="SSF54975">
    <property type="entry name" value="Acylphosphatase/BLUF domain-like"/>
    <property type="match status" value="1"/>
</dbReference>
<dbReference type="GO" id="GO:0003998">
    <property type="term" value="F:acylphosphatase activity"/>
    <property type="evidence" value="ECO:0007669"/>
    <property type="project" value="UniProtKB-EC"/>
</dbReference>
<keyword evidence="14" id="KW-0808">Transferase</keyword>
<dbReference type="FunFam" id="3.30.420.40:FF:000124">
    <property type="entry name" value="Carbamoyltransferase HypF"/>
    <property type="match status" value="1"/>
</dbReference>
<dbReference type="InterPro" id="IPR004421">
    <property type="entry name" value="Carbamoyltransferase_HypF"/>
</dbReference>
<evidence type="ECO:0000256" key="5">
    <source>
        <dbReference type="ARBA" id="ARBA00022723"/>
    </source>
</evidence>
<accession>A0A173XFM1</accession>
<dbReference type="InterPro" id="IPR001792">
    <property type="entry name" value="Acylphosphatase-like_dom"/>
</dbReference>
<dbReference type="EMBL" id="CYZX01000001">
    <property type="protein sequence ID" value="CUN50591.1"/>
    <property type="molecule type" value="Genomic_DNA"/>
</dbReference>
<evidence type="ECO:0000256" key="11">
    <source>
        <dbReference type="PROSITE-ProRule" id="PRU00520"/>
    </source>
</evidence>
<evidence type="ECO:0000313" key="15">
    <source>
        <dbReference type="Proteomes" id="UP000095594"/>
    </source>
</evidence>
<dbReference type="Pfam" id="PF22521">
    <property type="entry name" value="HypF_C_2"/>
    <property type="match status" value="1"/>
</dbReference>
<feature type="domain" description="YrdC-like" evidence="13">
    <location>
        <begin position="201"/>
        <end position="386"/>
    </location>
</feature>
<dbReference type="InterPro" id="IPR017945">
    <property type="entry name" value="DHBP_synth_RibB-like_a/b_dom"/>
</dbReference>
<dbReference type="InterPro" id="IPR051060">
    <property type="entry name" value="Carbamoyltrans_HypF-like"/>
</dbReference>
<dbReference type="AlphaFoldDB" id="A0A173XFM1"/>
<keyword evidence="7" id="KW-0862">Zinc</keyword>
<dbReference type="InterPro" id="IPR041440">
    <property type="entry name" value="HypF_C"/>
</dbReference>
<comment type="catalytic activity">
    <reaction evidence="8 11">
        <text>an acyl phosphate + H2O = a carboxylate + phosphate + H(+)</text>
        <dbReference type="Rhea" id="RHEA:14965"/>
        <dbReference type="ChEBI" id="CHEBI:15377"/>
        <dbReference type="ChEBI" id="CHEBI:15378"/>
        <dbReference type="ChEBI" id="CHEBI:29067"/>
        <dbReference type="ChEBI" id="CHEBI:43474"/>
        <dbReference type="ChEBI" id="CHEBI:59918"/>
        <dbReference type="EC" id="3.6.1.7"/>
    </reaction>
</comment>
<dbReference type="UniPathway" id="UPA00335"/>
<dbReference type="PANTHER" id="PTHR42959">
    <property type="entry name" value="CARBAMOYLTRANSFERASE"/>
    <property type="match status" value="1"/>
</dbReference>